<organism evidence="1 2">
    <name type="scientific">Candidatus Lokiarchaeum ossiferum</name>
    <dbReference type="NCBI Taxonomy" id="2951803"/>
    <lineage>
        <taxon>Archaea</taxon>
        <taxon>Promethearchaeati</taxon>
        <taxon>Promethearchaeota</taxon>
        <taxon>Promethearchaeia</taxon>
        <taxon>Promethearchaeales</taxon>
        <taxon>Promethearchaeaceae</taxon>
        <taxon>Candidatus Lokiarchaeum</taxon>
    </lineage>
</organism>
<evidence type="ECO:0000313" key="2">
    <source>
        <dbReference type="Proteomes" id="UP001208689"/>
    </source>
</evidence>
<accession>A0ABY6HRV8</accession>
<proteinExistence type="predicted"/>
<keyword evidence="2" id="KW-1185">Reference proteome</keyword>
<evidence type="ECO:0008006" key="3">
    <source>
        <dbReference type="Google" id="ProtNLM"/>
    </source>
</evidence>
<evidence type="ECO:0000313" key="1">
    <source>
        <dbReference type="EMBL" id="UYP46083.1"/>
    </source>
</evidence>
<name>A0ABY6HRV8_9ARCH</name>
<gene>
    <name evidence="1" type="ORF">NEF87_002368</name>
</gene>
<dbReference type="EMBL" id="CP104013">
    <property type="protein sequence ID" value="UYP46083.1"/>
    <property type="molecule type" value="Genomic_DNA"/>
</dbReference>
<sequence>MTLHDKKKMEESLQPFLEQSLNLPENILKIIDFFFETMQAIFHKASQLYPMLEESAFDLPTFNTILENVNDLEIHFKKLHHLDKDHVSFFQTLNQLLEDPTNKMEKIRYLSKLGSGFSLTGSHDHVSDSDFEVGYFYKLSYNTLSKPITDLESLKPFMQTPKSSEQHHPCTTWIHKFIQDLAQIMLNGLGEIIPGVVYYEFPPSIMHYHQRSQEIAQIFDLPLFINPENKVSKYLQLVIREFNKILDENRYREKKIKMNGILSDKPGLYEFRRVIKSIKKFQTKFEKLGFLN</sequence>
<protein>
    <recommendedName>
        <fullName evidence="3">Nucleotidyltransferase</fullName>
    </recommendedName>
</protein>
<reference evidence="1" key="1">
    <citation type="submission" date="2022-09" db="EMBL/GenBank/DDBJ databases">
        <title>Actin cytoskeleton and complex cell architecture in an #Asgard archaeon.</title>
        <authorList>
            <person name="Ponce Toledo R.I."/>
            <person name="Schleper C."/>
            <person name="Rodrigues Oliveira T."/>
            <person name="Wollweber F."/>
            <person name="Xu J."/>
            <person name="Rittmann S."/>
            <person name="Klingl A."/>
            <person name="Pilhofer M."/>
        </authorList>
    </citation>
    <scope>NUCLEOTIDE SEQUENCE</scope>
    <source>
        <strain evidence="1">B-35</strain>
    </source>
</reference>
<dbReference type="Proteomes" id="UP001208689">
    <property type="component" value="Chromosome"/>
</dbReference>